<dbReference type="AlphaFoldDB" id="A0A134CHI9"/>
<protein>
    <recommendedName>
        <fullName evidence="4">ATP synthase subunit I</fullName>
    </recommendedName>
</protein>
<feature type="transmembrane region" description="Helical" evidence="1">
    <location>
        <begin position="12"/>
        <end position="29"/>
    </location>
</feature>
<evidence type="ECO:0000313" key="3">
    <source>
        <dbReference type="Proteomes" id="UP000070160"/>
    </source>
</evidence>
<feature type="transmembrane region" description="Helical" evidence="1">
    <location>
        <begin position="75"/>
        <end position="92"/>
    </location>
</feature>
<feature type="transmembrane region" description="Helical" evidence="1">
    <location>
        <begin position="35"/>
        <end position="54"/>
    </location>
</feature>
<accession>A0A134CHI9</accession>
<evidence type="ECO:0008006" key="4">
    <source>
        <dbReference type="Google" id="ProtNLM"/>
    </source>
</evidence>
<sequence>MEELLYYIKRTLWQLVAFTLVGAVILYITGLTYIVAGWCIGNLINMIYFAMLGSRSARAINLPPEHVVQCIRGGFVIRFLVICLAMIVIVHFPQIHLGGVMAGCFSYRIIIYMDAVWQHFHVRKRKEA</sequence>
<name>A0A134CHI9_9FIRM</name>
<evidence type="ECO:0000313" key="2">
    <source>
        <dbReference type="EMBL" id="KXB91708.1"/>
    </source>
</evidence>
<organism evidence="2 3">
    <name type="scientific">Megasphaera hutchinsoni</name>
    <dbReference type="NCBI Taxonomy" id="1588748"/>
    <lineage>
        <taxon>Bacteria</taxon>
        <taxon>Bacillati</taxon>
        <taxon>Bacillota</taxon>
        <taxon>Negativicutes</taxon>
        <taxon>Veillonellales</taxon>
        <taxon>Veillonellaceae</taxon>
        <taxon>Megasphaera</taxon>
    </lineage>
</organism>
<keyword evidence="1" id="KW-1133">Transmembrane helix</keyword>
<comment type="caution">
    <text evidence="2">The sequence shown here is derived from an EMBL/GenBank/DDBJ whole genome shotgun (WGS) entry which is preliminary data.</text>
</comment>
<dbReference type="STRING" id="1588748.HMPREF3182_00731"/>
<keyword evidence="1" id="KW-0812">Transmembrane</keyword>
<feature type="transmembrane region" description="Helical" evidence="1">
    <location>
        <begin position="98"/>
        <end position="117"/>
    </location>
</feature>
<dbReference type="Proteomes" id="UP000070160">
    <property type="component" value="Unassembled WGS sequence"/>
</dbReference>
<dbReference type="PATRIC" id="fig|1588748.3.peg.694"/>
<proteinExistence type="predicted"/>
<dbReference type="EMBL" id="LSDT01000028">
    <property type="protein sequence ID" value="KXB91708.1"/>
    <property type="molecule type" value="Genomic_DNA"/>
</dbReference>
<keyword evidence="3" id="KW-1185">Reference proteome</keyword>
<keyword evidence="1" id="KW-0472">Membrane</keyword>
<gene>
    <name evidence="2" type="ORF">HMPREF3182_00731</name>
</gene>
<evidence type="ECO:0000256" key="1">
    <source>
        <dbReference type="SAM" id="Phobius"/>
    </source>
</evidence>
<reference evidence="3" key="1">
    <citation type="submission" date="2016-01" db="EMBL/GenBank/DDBJ databases">
        <authorList>
            <person name="Mitreva M."/>
            <person name="Pepin K.H."/>
            <person name="Mihindukulasuriya K.A."/>
            <person name="Fulton R."/>
            <person name="Fronick C."/>
            <person name="O'Laughlin M."/>
            <person name="Miner T."/>
            <person name="Herter B."/>
            <person name="Rosa B.A."/>
            <person name="Cordes M."/>
            <person name="Tomlinson C."/>
            <person name="Wollam A."/>
            <person name="Palsikar V.B."/>
            <person name="Mardis E.R."/>
            <person name="Wilson R.K."/>
        </authorList>
    </citation>
    <scope>NUCLEOTIDE SEQUENCE [LARGE SCALE GENOMIC DNA]</scope>
    <source>
        <strain evidence="3">KA00182</strain>
    </source>
</reference>
<dbReference type="RefSeq" id="WP_007393095.1">
    <property type="nucleotide sequence ID" value="NZ_KQ960941.1"/>
</dbReference>
<dbReference type="GO" id="GO:0005886">
    <property type="term" value="C:plasma membrane"/>
    <property type="evidence" value="ECO:0007669"/>
    <property type="project" value="UniProtKB-SubCell"/>
</dbReference>